<dbReference type="RefSeq" id="WP_245638150.1">
    <property type="nucleotide sequence ID" value="NZ_AOGK01000013.1"/>
</dbReference>
<dbReference type="InterPro" id="IPR002347">
    <property type="entry name" value="SDR_fam"/>
</dbReference>
<evidence type="ECO:0000313" key="3">
    <source>
        <dbReference type="EMBL" id="MDG5976653.1"/>
    </source>
</evidence>
<dbReference type="PRINTS" id="PR00081">
    <property type="entry name" value="GDHRDH"/>
</dbReference>
<comment type="caution">
    <text evidence="3">The sequence shown here is derived from an EMBL/GenBank/DDBJ whole genome shotgun (WGS) entry which is preliminary data.</text>
</comment>
<gene>
    <name evidence="3" type="ORF">H010_15400</name>
</gene>
<dbReference type="GO" id="GO:0016491">
    <property type="term" value="F:oxidoreductase activity"/>
    <property type="evidence" value="ECO:0007669"/>
    <property type="project" value="UniProtKB-KW"/>
</dbReference>
<proteinExistence type="inferred from homology"/>
<evidence type="ECO:0000313" key="4">
    <source>
        <dbReference type="Proteomes" id="UP001152876"/>
    </source>
</evidence>
<dbReference type="SUPFAM" id="SSF51735">
    <property type="entry name" value="NAD(P)-binding Rossmann-fold domains"/>
    <property type="match status" value="1"/>
</dbReference>
<keyword evidence="2" id="KW-0560">Oxidoreductase</keyword>
<protein>
    <submittedName>
        <fullName evidence="3">Short-chain dehydrogenase/reductase SDR</fullName>
    </submittedName>
</protein>
<dbReference type="Gene3D" id="3.40.50.720">
    <property type="entry name" value="NAD(P)-binding Rossmann-like Domain"/>
    <property type="match status" value="1"/>
</dbReference>
<dbReference type="CDD" id="cd05233">
    <property type="entry name" value="SDR_c"/>
    <property type="match status" value="1"/>
</dbReference>
<sequence length="281" mass="28499">MTEVSSPPVHADSTPDGRLLVGKVAVVYGGGGAIGGAVARAFARHGARLFLAGRTLRKLARVAGDIEAAGGCAACAEIDVFDAAAMAAHASAVAAESGGIDIAMNATGFHHVQGKPFAELSVDEFMEPIDAYLRSLFNTAKAVAPRMGQRGGVILSLSTPGSRLVWPGFLGYGVTCAAKEAFTKKLAAELAPQGIRVVCLMPNAIADALAHGSHVREVFTPLAERAGTTVEAMLAAPPETALLRRLPTLAEVAGAAVFAASDLAGAMTGAVMNLSGGLVVD</sequence>
<accession>A0A9X4SCH1</accession>
<dbReference type="EMBL" id="AOGK01000013">
    <property type="protein sequence ID" value="MDG5976653.1"/>
    <property type="molecule type" value="Genomic_DNA"/>
</dbReference>
<evidence type="ECO:0000256" key="1">
    <source>
        <dbReference type="ARBA" id="ARBA00006484"/>
    </source>
</evidence>
<dbReference type="InterPro" id="IPR036291">
    <property type="entry name" value="NAD(P)-bd_dom_sf"/>
</dbReference>
<keyword evidence="4" id="KW-1185">Reference proteome</keyword>
<name>A0A9X4SCH1_9BURK</name>
<reference evidence="3" key="1">
    <citation type="submission" date="2013-01" db="EMBL/GenBank/DDBJ databases">
        <title>Genome draft of Hydrogenophaga taeniospiralis 2K1.</title>
        <authorList>
            <person name="Gomila M."/>
            <person name="Lalucat J."/>
        </authorList>
    </citation>
    <scope>NUCLEOTIDE SEQUENCE</scope>
    <source>
        <strain evidence="3">CCUG 15921</strain>
    </source>
</reference>
<dbReference type="AlphaFoldDB" id="A0A9X4SCH1"/>
<organism evidence="3 4">
    <name type="scientific">Hydrogenophaga taeniospiralis CCUG 15921</name>
    <dbReference type="NCBI Taxonomy" id="1281780"/>
    <lineage>
        <taxon>Bacteria</taxon>
        <taxon>Pseudomonadati</taxon>
        <taxon>Pseudomonadota</taxon>
        <taxon>Betaproteobacteria</taxon>
        <taxon>Burkholderiales</taxon>
        <taxon>Comamonadaceae</taxon>
        <taxon>Hydrogenophaga</taxon>
    </lineage>
</organism>
<comment type="similarity">
    <text evidence="1">Belongs to the short-chain dehydrogenases/reductases (SDR) family.</text>
</comment>
<evidence type="ECO:0000256" key="2">
    <source>
        <dbReference type="ARBA" id="ARBA00023002"/>
    </source>
</evidence>
<dbReference type="Proteomes" id="UP001152876">
    <property type="component" value="Unassembled WGS sequence"/>
</dbReference>
<dbReference type="PANTHER" id="PTHR43669">
    <property type="entry name" value="5-KETO-D-GLUCONATE 5-REDUCTASE"/>
    <property type="match status" value="1"/>
</dbReference>
<dbReference type="Pfam" id="PF13561">
    <property type="entry name" value="adh_short_C2"/>
    <property type="match status" value="1"/>
</dbReference>
<dbReference type="PANTHER" id="PTHR43669:SF3">
    <property type="entry name" value="ALCOHOL DEHYDROGENASE, PUTATIVE (AFU_ORTHOLOGUE AFUA_3G03445)-RELATED"/>
    <property type="match status" value="1"/>
</dbReference>